<evidence type="ECO:0000313" key="2">
    <source>
        <dbReference type="Proteomes" id="UP000661163"/>
    </source>
</evidence>
<comment type="caution">
    <text evidence="1">The sequence shown here is derived from an EMBL/GenBank/DDBJ whole genome shotgun (WGS) entry which is preliminary data.</text>
</comment>
<accession>A0AAE4YX88</accession>
<dbReference type="RefSeq" id="WP_164566527.1">
    <property type="nucleotide sequence ID" value="NZ_WUFC01000046.1"/>
</dbReference>
<dbReference type="EMBL" id="WUFC01000046">
    <property type="protein sequence ID" value="NEI52681.1"/>
    <property type="molecule type" value="Genomic_DNA"/>
</dbReference>
<evidence type="ECO:0000313" key="1">
    <source>
        <dbReference type="EMBL" id="NEI52681.1"/>
    </source>
</evidence>
<sequence length="69" mass="7106">MLRAAGTTSALVVPCATSRRLCDLGLMKAHGQNGSFTGITAAGLRALADAVDAGKIDLFIMPKRKGMTS</sequence>
<reference evidence="1 2" key="1">
    <citation type="submission" date="2019-12" db="EMBL/GenBank/DDBJ databases">
        <title>Rhizobium genotypes associated with high levels of biological nitrogen fixation by grain legumes in a temperate-maritime cropping system.</title>
        <authorList>
            <person name="Maluk M."/>
            <person name="Francesc Ferrando Molina F."/>
            <person name="Lopez Del Egido L."/>
            <person name="Lafos M."/>
            <person name="Langarica-Fuentes A."/>
            <person name="Gebre Yohannes G."/>
            <person name="Young M.W."/>
            <person name="Martin P."/>
            <person name="Gantlett R."/>
            <person name="Kenicer G."/>
            <person name="Hawes C."/>
            <person name="Begg G.S."/>
            <person name="Quilliam R.S."/>
            <person name="Squire G.R."/>
            <person name="Poole P.S."/>
            <person name="Young P.W."/>
            <person name="Iannetta P.M."/>
            <person name="James E.K."/>
        </authorList>
    </citation>
    <scope>NUCLEOTIDE SEQUENCE [LARGE SCALE GENOMIC DNA]</scope>
    <source>
        <strain evidence="1 2">JHI985</strain>
    </source>
</reference>
<dbReference type="AlphaFoldDB" id="A0AAE4YX88"/>
<name>A0AAE4YX88_9HYPH</name>
<dbReference type="Proteomes" id="UP000661163">
    <property type="component" value="Unassembled WGS sequence"/>
</dbReference>
<protein>
    <submittedName>
        <fullName evidence="1">Uncharacterized protein</fullName>
    </submittedName>
</protein>
<gene>
    <name evidence="1" type="ORF">GR217_34245</name>
</gene>
<organism evidence="1 2">
    <name type="scientific">Rhizobium ruizarguesonis</name>
    <dbReference type="NCBI Taxonomy" id="2081791"/>
    <lineage>
        <taxon>Bacteria</taxon>
        <taxon>Pseudomonadati</taxon>
        <taxon>Pseudomonadota</taxon>
        <taxon>Alphaproteobacteria</taxon>
        <taxon>Hyphomicrobiales</taxon>
        <taxon>Rhizobiaceae</taxon>
        <taxon>Rhizobium/Agrobacterium group</taxon>
        <taxon>Rhizobium</taxon>
    </lineage>
</organism>
<proteinExistence type="predicted"/>